<reference evidence="1" key="1">
    <citation type="submission" date="2018-11" db="EMBL/GenBank/DDBJ databases">
        <title>A distinct lineage of giant viruses engineers rhodopsin photosystems in predatory marine eukaryotes.</title>
        <authorList>
            <person name="Needham D.M."/>
            <person name="Yoshizawa S."/>
            <person name="Hosaka T."/>
            <person name="Poirier C."/>
            <person name="Choi C.-J."/>
            <person name="Hehenberger E."/>
            <person name="Irwin N.A.T."/>
            <person name="Wilken S."/>
            <person name="Yung C.-M."/>
            <person name="Bachy C."/>
            <person name="Kurihara R."/>
            <person name="Nakajima Y."/>
            <person name="Kojima K."/>
            <person name="Kimura-Someya T."/>
            <person name="Leonard G."/>
            <person name="Malmstrom R.R."/>
            <person name="Mende D."/>
            <person name="Olson D.K."/>
            <person name="Sudo Y."/>
            <person name="Sudek S."/>
            <person name="Richards T.A."/>
            <person name="DeLong E.F."/>
            <person name="Keeling P.J."/>
            <person name="Santoro A.E."/>
            <person name="Shirouzu M."/>
            <person name="Iwasaki W."/>
            <person name="Worden A.Z."/>
        </authorList>
    </citation>
    <scope>NUCLEOTIDE SEQUENCE</scope>
</reference>
<name>A0A5B8HWA5_9VIRU</name>
<organism evidence="1">
    <name type="scientific">Mimiviridae sp. ChoanoV1</name>
    <dbReference type="NCBI Taxonomy" id="2596887"/>
    <lineage>
        <taxon>Viruses</taxon>
        <taxon>Varidnaviria</taxon>
        <taxon>Bamfordvirae</taxon>
        <taxon>Nucleocytoviricota</taxon>
        <taxon>Megaviricetes</taxon>
        <taxon>Imitervirales</taxon>
        <taxon>Schizomimiviridae</taxon>
    </lineage>
</organism>
<gene>
    <name evidence="1" type="ORF">2_75</name>
</gene>
<sequence length="32" mass="3560">MGSSYYTLPQKSISFQALLGLCPKIKITKKSK</sequence>
<dbReference type="EMBL" id="MK250086">
    <property type="protein sequence ID" value="QDY52003.1"/>
    <property type="molecule type" value="Genomic_DNA"/>
</dbReference>
<accession>A0A5B8HWA5</accession>
<evidence type="ECO:0000313" key="1">
    <source>
        <dbReference type="EMBL" id="QDY52003.1"/>
    </source>
</evidence>
<proteinExistence type="predicted"/>
<protein>
    <submittedName>
        <fullName evidence="1">Uncharacterized protein</fullName>
    </submittedName>
</protein>